<evidence type="ECO:0000313" key="3">
    <source>
        <dbReference type="Proteomes" id="UP000763505"/>
    </source>
</evidence>
<dbReference type="SUPFAM" id="SSF101904">
    <property type="entry name" value="GyrA/ParC C-terminal domain-like"/>
    <property type="match status" value="1"/>
</dbReference>
<dbReference type="Pfam" id="PF03989">
    <property type="entry name" value="DNA_gyraseA_C"/>
    <property type="match status" value="2"/>
</dbReference>
<feature type="compositionally biased region" description="Gly residues" evidence="1">
    <location>
        <begin position="115"/>
        <end position="126"/>
    </location>
</feature>
<proteinExistence type="predicted"/>
<dbReference type="InterPro" id="IPR006691">
    <property type="entry name" value="GyrA/parC_rep"/>
</dbReference>
<dbReference type="AlphaFoldDB" id="A0A921DY58"/>
<sequence length="166" mass="17905">ILVITDKGYGKITPEEQYRVSRRGGRGVKTATLTERNGQLVYIAAVQGDEDLMIVTDHGVIIRLLVEDISVTGRATQGVRLIRLMDDQRVATVTTVKDVEEELKEVEKETDSGSGDEGGSGDGVAGEAGDEGGGMEDAEFSLENEVDKVEEDLDPESSEEDSDESE</sequence>
<reference evidence="2" key="1">
    <citation type="journal article" date="2021" name="PeerJ">
        <title>Extensive microbial diversity within the chicken gut microbiome revealed by metagenomics and culture.</title>
        <authorList>
            <person name="Gilroy R."/>
            <person name="Ravi A."/>
            <person name="Getino M."/>
            <person name="Pursley I."/>
            <person name="Horton D.L."/>
            <person name="Alikhan N.F."/>
            <person name="Baker D."/>
            <person name="Gharbi K."/>
            <person name="Hall N."/>
            <person name="Watson M."/>
            <person name="Adriaenssens E.M."/>
            <person name="Foster-Nyarko E."/>
            <person name="Jarju S."/>
            <person name="Secka A."/>
            <person name="Antonio M."/>
            <person name="Oren A."/>
            <person name="Chaudhuri R.R."/>
            <person name="La Ragione R."/>
            <person name="Hildebrand F."/>
            <person name="Pallen M.J."/>
        </authorList>
    </citation>
    <scope>NUCLEOTIDE SEQUENCE</scope>
    <source>
        <strain evidence="2">6019</strain>
    </source>
</reference>
<dbReference type="GO" id="GO:0006265">
    <property type="term" value="P:DNA topological change"/>
    <property type="evidence" value="ECO:0007669"/>
    <property type="project" value="InterPro"/>
</dbReference>
<feature type="compositionally biased region" description="Acidic residues" evidence="1">
    <location>
        <begin position="128"/>
        <end position="166"/>
    </location>
</feature>
<dbReference type="PANTHER" id="PTHR43493:SF5">
    <property type="entry name" value="DNA GYRASE SUBUNIT A, CHLOROPLASTIC_MITOCHONDRIAL"/>
    <property type="match status" value="1"/>
</dbReference>
<reference evidence="2" key="2">
    <citation type="submission" date="2021-09" db="EMBL/GenBank/DDBJ databases">
        <authorList>
            <person name="Gilroy R."/>
        </authorList>
    </citation>
    <scope>NUCLEOTIDE SEQUENCE</scope>
    <source>
        <strain evidence="2">6019</strain>
    </source>
</reference>
<dbReference type="InterPro" id="IPR035516">
    <property type="entry name" value="Gyrase/topoIV_suA_C"/>
</dbReference>
<gene>
    <name evidence="2" type="ORF">K8V35_07795</name>
</gene>
<dbReference type="GO" id="GO:0003918">
    <property type="term" value="F:DNA topoisomerase type II (double strand cut, ATP-hydrolyzing) activity"/>
    <property type="evidence" value="ECO:0007669"/>
    <property type="project" value="TreeGrafter"/>
</dbReference>
<protein>
    <submittedName>
        <fullName evidence="2">DNA gyrase subunit A</fullName>
    </submittedName>
</protein>
<organism evidence="2 3">
    <name type="scientific">Aliicoccus persicus</name>
    <dbReference type="NCBI Taxonomy" id="930138"/>
    <lineage>
        <taxon>Bacteria</taxon>
        <taxon>Bacillati</taxon>
        <taxon>Bacillota</taxon>
        <taxon>Bacilli</taxon>
        <taxon>Bacillales</taxon>
        <taxon>Staphylococcaceae</taxon>
        <taxon>Aliicoccus</taxon>
    </lineage>
</organism>
<dbReference type="GO" id="GO:0005524">
    <property type="term" value="F:ATP binding"/>
    <property type="evidence" value="ECO:0007669"/>
    <property type="project" value="InterPro"/>
</dbReference>
<evidence type="ECO:0000313" key="2">
    <source>
        <dbReference type="EMBL" id="HJE20238.1"/>
    </source>
</evidence>
<dbReference type="InterPro" id="IPR050220">
    <property type="entry name" value="Type_II_DNA_Topoisomerases"/>
</dbReference>
<feature type="region of interest" description="Disordered" evidence="1">
    <location>
        <begin position="100"/>
        <end position="166"/>
    </location>
</feature>
<comment type="caution">
    <text evidence="2">The sequence shown here is derived from an EMBL/GenBank/DDBJ whole genome shotgun (WGS) entry which is preliminary data.</text>
</comment>
<dbReference type="EMBL" id="DYYI01000084">
    <property type="protein sequence ID" value="HJE20238.1"/>
    <property type="molecule type" value="Genomic_DNA"/>
</dbReference>
<name>A0A921DY58_9STAP</name>
<dbReference type="Proteomes" id="UP000763505">
    <property type="component" value="Unassembled WGS sequence"/>
</dbReference>
<dbReference type="GO" id="GO:0005737">
    <property type="term" value="C:cytoplasm"/>
    <property type="evidence" value="ECO:0007669"/>
    <property type="project" value="TreeGrafter"/>
</dbReference>
<feature type="non-terminal residue" evidence="2">
    <location>
        <position position="1"/>
    </location>
</feature>
<dbReference type="Gene3D" id="2.120.10.90">
    <property type="entry name" value="DNA gyrase/topoisomerase IV, subunit A, C-terminal"/>
    <property type="match status" value="1"/>
</dbReference>
<accession>A0A921DY58</accession>
<dbReference type="GO" id="GO:0009330">
    <property type="term" value="C:DNA topoisomerase type II (double strand cut, ATP-hydrolyzing) complex"/>
    <property type="evidence" value="ECO:0007669"/>
    <property type="project" value="TreeGrafter"/>
</dbReference>
<dbReference type="PANTHER" id="PTHR43493">
    <property type="entry name" value="DNA GYRASE/TOPOISOMERASE SUBUNIT A"/>
    <property type="match status" value="1"/>
</dbReference>
<dbReference type="GO" id="GO:0003677">
    <property type="term" value="F:DNA binding"/>
    <property type="evidence" value="ECO:0007669"/>
    <property type="project" value="InterPro"/>
</dbReference>
<evidence type="ECO:0000256" key="1">
    <source>
        <dbReference type="SAM" id="MobiDB-lite"/>
    </source>
</evidence>